<accession>A0A2G9RT94</accession>
<feature type="compositionally biased region" description="Low complexity" evidence="1">
    <location>
        <begin position="63"/>
        <end position="79"/>
    </location>
</feature>
<feature type="chain" id="PRO_5013701613" evidence="2">
    <location>
        <begin position="20"/>
        <end position="123"/>
    </location>
</feature>
<evidence type="ECO:0000256" key="2">
    <source>
        <dbReference type="SAM" id="SignalP"/>
    </source>
</evidence>
<reference evidence="4" key="1">
    <citation type="journal article" date="2017" name="Nat. Commun.">
        <title>The North American bullfrog draft genome provides insight into hormonal regulation of long noncoding RNA.</title>
        <authorList>
            <person name="Hammond S.A."/>
            <person name="Warren R.L."/>
            <person name="Vandervalk B.P."/>
            <person name="Kucuk E."/>
            <person name="Khan H."/>
            <person name="Gibb E.A."/>
            <person name="Pandoh P."/>
            <person name="Kirk H."/>
            <person name="Zhao Y."/>
            <person name="Jones M."/>
            <person name="Mungall A.J."/>
            <person name="Coope R."/>
            <person name="Pleasance S."/>
            <person name="Moore R.A."/>
            <person name="Holt R.A."/>
            <person name="Round J.M."/>
            <person name="Ohora S."/>
            <person name="Walle B.V."/>
            <person name="Veldhoen N."/>
            <person name="Helbing C.C."/>
            <person name="Birol I."/>
        </authorList>
    </citation>
    <scope>NUCLEOTIDE SEQUENCE [LARGE SCALE GENOMIC DNA]</scope>
</reference>
<feature type="region of interest" description="Disordered" evidence="1">
    <location>
        <begin position="49"/>
        <end position="123"/>
    </location>
</feature>
<keyword evidence="2" id="KW-0732">Signal</keyword>
<gene>
    <name evidence="3" type="ORF">AB205_0143060</name>
</gene>
<organism evidence="3 4">
    <name type="scientific">Aquarana catesbeiana</name>
    <name type="common">American bullfrog</name>
    <name type="synonym">Rana catesbeiana</name>
    <dbReference type="NCBI Taxonomy" id="8400"/>
    <lineage>
        <taxon>Eukaryota</taxon>
        <taxon>Metazoa</taxon>
        <taxon>Chordata</taxon>
        <taxon>Craniata</taxon>
        <taxon>Vertebrata</taxon>
        <taxon>Euteleostomi</taxon>
        <taxon>Amphibia</taxon>
        <taxon>Batrachia</taxon>
        <taxon>Anura</taxon>
        <taxon>Neobatrachia</taxon>
        <taxon>Ranoidea</taxon>
        <taxon>Ranidae</taxon>
        <taxon>Aquarana</taxon>
    </lineage>
</organism>
<proteinExistence type="predicted"/>
<evidence type="ECO:0000313" key="3">
    <source>
        <dbReference type="EMBL" id="PIO31005.1"/>
    </source>
</evidence>
<dbReference type="OrthoDB" id="308383at2759"/>
<dbReference type="Proteomes" id="UP000228934">
    <property type="component" value="Unassembled WGS sequence"/>
</dbReference>
<feature type="non-terminal residue" evidence="3">
    <location>
        <position position="123"/>
    </location>
</feature>
<protein>
    <submittedName>
        <fullName evidence="3">Uncharacterized protein</fullName>
    </submittedName>
</protein>
<sequence length="123" mass="13321">MFCCYMWLLSVLFISSALSHRTGEGNRMYGYNPAPAKPEGIKRPISKTAMHQIRRQSNAQSNDEVLTLSSSSESDVGSGAKKTTTQANANDSDDVQTISSGSDVDEDKKNTTATTGTKKAQRI</sequence>
<feature type="signal peptide" evidence="2">
    <location>
        <begin position="1"/>
        <end position="19"/>
    </location>
</feature>
<name>A0A2G9RT94_AQUCT</name>
<dbReference type="EMBL" id="KV932176">
    <property type="protein sequence ID" value="PIO31005.1"/>
    <property type="molecule type" value="Genomic_DNA"/>
</dbReference>
<feature type="compositionally biased region" description="Low complexity" evidence="1">
    <location>
        <begin position="111"/>
        <end position="123"/>
    </location>
</feature>
<feature type="compositionally biased region" description="Polar residues" evidence="1">
    <location>
        <begin position="81"/>
        <end position="102"/>
    </location>
</feature>
<dbReference type="AlphaFoldDB" id="A0A2G9RT94"/>
<keyword evidence="4" id="KW-1185">Reference proteome</keyword>
<evidence type="ECO:0000256" key="1">
    <source>
        <dbReference type="SAM" id="MobiDB-lite"/>
    </source>
</evidence>
<evidence type="ECO:0000313" key="4">
    <source>
        <dbReference type="Proteomes" id="UP000228934"/>
    </source>
</evidence>